<protein>
    <recommendedName>
        <fullName evidence="3">NERD domain-containing protein</fullName>
    </recommendedName>
</protein>
<organism evidence="1 2">
    <name type="scientific">Prevotella intermedia</name>
    <dbReference type="NCBI Taxonomy" id="28131"/>
    <lineage>
        <taxon>Bacteria</taxon>
        <taxon>Pseudomonadati</taxon>
        <taxon>Bacteroidota</taxon>
        <taxon>Bacteroidia</taxon>
        <taxon>Bacteroidales</taxon>
        <taxon>Prevotellaceae</taxon>
        <taxon>Prevotella</taxon>
    </lineage>
</organism>
<evidence type="ECO:0000313" key="1">
    <source>
        <dbReference type="EMBL" id="ATV52002.1"/>
    </source>
</evidence>
<sequence length="662" mass="76967">MKVFFEAYKKYIIKHPNKLEYKPTSDNKYDSRKLLEITKKLDNSIPCSEEDEKAIIDFVEISNYIHDLYVQLYNNINDNYRHLNLKGCDIAEYIVAGLNREYKVIWDKHKATLNKAEKGSYFLSDIMNFKIQSAIPEIGFLDARACLESVTDACSLLLNYLRYFLDRELTHEDNNPEEFAGRVKNSMQITQMAVVLKHSYDDILCNGGFVNIDKKNNLITFDYDNHDRLKLLMAGDMMFAERRAYMMSQIRENKIVPRLFKYITNYRIKKANISGSCITLDFGQGESKDHKQIVNDMQSAVNAYYEFLVGDTVLQNFANCTIDEAISVWCTIQYIALYVSSHVNFDITIKKREDYFHVPSKILKSDLIKYIVKLTGIKYAKVKTTIIALEADWCKYNDIWTSMLYPVGEYYLLPFYPIIYSSPYNVIDQLMLRGGFNLEERGKQFEMFLYNQLTQKKASFPITCMPTGKYGVQGNEEEIDVLISMKNVVLVADAKCVHYSVEPINYAEALKRLIEGCEQAIRKADFIKNNPQYFNTLGDYSSKTIIPFVITNYPIFTGFSHKDVYIIDSHSFLAYIQSGIMTMKQLTLTIDPIIGLKKFYYNEEQFSNEFIKYLSDNPVKHEFLKRIYIHDLPLAILPKPWRIISKSAQINNDFGFNISNNT</sequence>
<reference evidence="1 2" key="1">
    <citation type="submission" date="2017-11" db="EMBL/GenBank/DDBJ databases">
        <title>Genome sequencing of Prevotella intermedia KCOM 2033.</title>
        <authorList>
            <person name="Kook J.-K."/>
            <person name="Park S.-N."/>
            <person name="Lim Y.K."/>
        </authorList>
    </citation>
    <scope>NUCLEOTIDE SEQUENCE [LARGE SCALE GENOMIC DNA]</scope>
    <source>
        <strain evidence="1 2">KCOM 2033</strain>
    </source>
</reference>
<evidence type="ECO:0000313" key="2">
    <source>
        <dbReference type="Proteomes" id="UP000229323"/>
    </source>
</evidence>
<dbReference type="EMBL" id="CP024696">
    <property type="protein sequence ID" value="ATV52002.1"/>
    <property type="molecule type" value="Genomic_DNA"/>
</dbReference>
<name>A0A2D3N9I0_PREIN</name>
<accession>A0A2D3N9I0</accession>
<dbReference type="Proteomes" id="UP000229323">
    <property type="component" value="Chromosome"/>
</dbReference>
<dbReference type="RefSeq" id="WP_100022606.1">
    <property type="nucleotide sequence ID" value="NZ_CP024696.1"/>
</dbReference>
<dbReference type="AlphaFoldDB" id="A0A2D3N9I0"/>
<evidence type="ECO:0008006" key="3">
    <source>
        <dbReference type="Google" id="ProtNLM"/>
    </source>
</evidence>
<proteinExistence type="predicted"/>
<gene>
    <name evidence="1" type="ORF">CTM50_02345</name>
</gene>